<evidence type="ECO:0000259" key="10">
    <source>
        <dbReference type="Pfam" id="PF00925"/>
    </source>
</evidence>
<dbReference type="AlphaFoldDB" id="A0A1W2CRS8"/>
<sequence>MPVIGDKLRVNRKVSRVNDMPNDLHRELRLKDDSRALVRCERAAAELRYGRPVRILDKRNGGCLVALAFDATSPAQYEAFRLAVDDRHSLFLTAQRADVMGLAAPNGALVPLAGLDFADASHLGYLRGAEAPTVFEAGYPLAAEAAQLARLALLLPVAVVAEIDPDDKSFNDALSIELGDVATANRFGLGHFEIIADTKVPLAGIEASRFVVFRGGLNQRDQLAIVVGELDMSRPVPIRVHSSCITGDLFGSLKCDCGDQLRNGLKTLEKRGGGVMIYLDQEGRGTGIGAKMRAYHMQADGFDTVDADAVLGFGADERRYETAAAMLSKLGIRRVELLTNNPLKIAYLRACGVEVAGRSPVLGTVTPQNEGYLRTKAKRAGHMMDVDRLMAGMK</sequence>
<evidence type="ECO:0000256" key="4">
    <source>
        <dbReference type="ARBA" id="ARBA00022741"/>
    </source>
</evidence>
<feature type="binding site" evidence="9">
    <location>
        <begin position="239"/>
        <end position="243"/>
    </location>
    <ligand>
        <name>GTP</name>
        <dbReference type="ChEBI" id="CHEBI:37565"/>
    </ligand>
</feature>
<dbReference type="STRING" id="937218.SAMN06297251_11178"/>
<comment type="similarity">
    <text evidence="9">Belongs to the GTP cyclohydrolase II family.</text>
</comment>
<dbReference type="UniPathway" id="UPA00275">
    <property type="reaction ID" value="UER00400"/>
</dbReference>
<dbReference type="NCBIfam" id="NF001591">
    <property type="entry name" value="PRK00393.1"/>
    <property type="match status" value="1"/>
</dbReference>
<dbReference type="Gene3D" id="3.40.50.10990">
    <property type="entry name" value="GTP cyclohydrolase II"/>
    <property type="match status" value="1"/>
</dbReference>
<evidence type="ECO:0000256" key="5">
    <source>
        <dbReference type="ARBA" id="ARBA00022801"/>
    </source>
</evidence>
<keyword evidence="4 9" id="KW-0547">Nucleotide-binding</keyword>
<dbReference type="GO" id="GO:0005525">
    <property type="term" value="F:GTP binding"/>
    <property type="evidence" value="ECO:0007669"/>
    <property type="project" value="UniProtKB-KW"/>
</dbReference>
<organism evidence="11 12">
    <name type="scientific">Fulvimarina manganoxydans</name>
    <dbReference type="NCBI Taxonomy" id="937218"/>
    <lineage>
        <taxon>Bacteria</taxon>
        <taxon>Pseudomonadati</taxon>
        <taxon>Pseudomonadota</taxon>
        <taxon>Alphaproteobacteria</taxon>
        <taxon>Hyphomicrobiales</taxon>
        <taxon>Aurantimonadaceae</taxon>
        <taxon>Fulvimarina</taxon>
    </lineage>
</organism>
<dbReference type="Proteomes" id="UP000192656">
    <property type="component" value="Unassembled WGS sequence"/>
</dbReference>
<dbReference type="EMBL" id="FWXR01000011">
    <property type="protein sequence ID" value="SMC87910.1"/>
    <property type="molecule type" value="Genomic_DNA"/>
</dbReference>
<accession>A0A1W2CRS8</accession>
<dbReference type="HAMAP" id="MF_00179">
    <property type="entry name" value="RibA"/>
    <property type="match status" value="1"/>
</dbReference>
<feature type="binding site" evidence="9">
    <location>
        <position position="344"/>
    </location>
    <ligand>
        <name>GTP</name>
        <dbReference type="ChEBI" id="CHEBI:37565"/>
    </ligand>
</feature>
<feature type="active site" description="Nucleophile" evidence="9">
    <location>
        <position position="318"/>
    </location>
</feature>
<dbReference type="PANTHER" id="PTHR21327">
    <property type="entry name" value="GTP CYCLOHYDROLASE II-RELATED"/>
    <property type="match status" value="1"/>
</dbReference>
<evidence type="ECO:0000256" key="1">
    <source>
        <dbReference type="ARBA" id="ARBA00004853"/>
    </source>
</evidence>
<dbReference type="SUPFAM" id="SSF142695">
    <property type="entry name" value="RibA-like"/>
    <property type="match status" value="1"/>
</dbReference>
<comment type="function">
    <text evidence="9">Catalyzes the conversion of GTP to 2,5-diamino-6-ribosylamino-4(3H)-pyrimidinone 5'-phosphate (DARP), formate and pyrophosphate.</text>
</comment>
<dbReference type="NCBIfam" id="NF006456">
    <property type="entry name" value="PRK08815.1"/>
    <property type="match status" value="1"/>
</dbReference>
<feature type="binding site" evidence="9">
    <location>
        <position position="244"/>
    </location>
    <ligand>
        <name>Zn(2+)</name>
        <dbReference type="ChEBI" id="CHEBI:29105"/>
        <note>catalytic</note>
    </ligand>
</feature>
<feature type="binding site" evidence="9">
    <location>
        <position position="255"/>
    </location>
    <ligand>
        <name>Zn(2+)</name>
        <dbReference type="ChEBI" id="CHEBI:29105"/>
        <note>catalytic</note>
    </ligand>
</feature>
<keyword evidence="5 9" id="KW-0378">Hydrolase</keyword>
<evidence type="ECO:0000256" key="3">
    <source>
        <dbReference type="ARBA" id="ARBA00022723"/>
    </source>
</evidence>
<dbReference type="InterPro" id="IPR000926">
    <property type="entry name" value="RibA"/>
</dbReference>
<dbReference type="InterPro" id="IPR036144">
    <property type="entry name" value="RibA-like_sf"/>
</dbReference>
<proteinExistence type="inferred from homology"/>
<dbReference type="Pfam" id="PF00925">
    <property type="entry name" value="GTP_cyclohydro2"/>
    <property type="match status" value="1"/>
</dbReference>
<evidence type="ECO:0000313" key="11">
    <source>
        <dbReference type="EMBL" id="SMC87910.1"/>
    </source>
</evidence>
<comment type="pathway">
    <text evidence="1 9">Cofactor biosynthesis; riboflavin biosynthesis; 5-amino-6-(D-ribitylamino)uracil from GTP: step 1/4.</text>
</comment>
<feature type="domain" description="GTP cyclohydrolase II" evidence="10">
    <location>
        <begin position="197"/>
        <end position="359"/>
    </location>
</feature>
<keyword evidence="6 9" id="KW-0862">Zinc</keyword>
<name>A0A1W2CRS8_9HYPH</name>
<evidence type="ECO:0000256" key="6">
    <source>
        <dbReference type="ARBA" id="ARBA00022833"/>
    </source>
</evidence>
<dbReference type="InterPro" id="IPR032677">
    <property type="entry name" value="GTP_cyclohydro_II"/>
</dbReference>
<dbReference type="GO" id="GO:0005829">
    <property type="term" value="C:cytosol"/>
    <property type="evidence" value="ECO:0007669"/>
    <property type="project" value="TreeGrafter"/>
</dbReference>
<evidence type="ECO:0000256" key="9">
    <source>
        <dbReference type="HAMAP-Rule" id="MF_00179"/>
    </source>
</evidence>
<comment type="catalytic activity">
    <reaction evidence="8 9">
        <text>GTP + 4 H2O = 2,5-diamino-6-hydroxy-4-(5-phosphoribosylamino)-pyrimidine + formate + 2 phosphate + 3 H(+)</text>
        <dbReference type="Rhea" id="RHEA:23704"/>
        <dbReference type="ChEBI" id="CHEBI:15377"/>
        <dbReference type="ChEBI" id="CHEBI:15378"/>
        <dbReference type="ChEBI" id="CHEBI:15740"/>
        <dbReference type="ChEBI" id="CHEBI:37565"/>
        <dbReference type="ChEBI" id="CHEBI:43474"/>
        <dbReference type="ChEBI" id="CHEBI:58614"/>
        <dbReference type="EC" id="3.5.4.25"/>
    </reaction>
</comment>
<feature type="binding site" evidence="9">
    <location>
        <position position="339"/>
    </location>
    <ligand>
        <name>GTP</name>
        <dbReference type="ChEBI" id="CHEBI:37565"/>
    </ligand>
</feature>
<evidence type="ECO:0000256" key="8">
    <source>
        <dbReference type="ARBA" id="ARBA00049295"/>
    </source>
</evidence>
<keyword evidence="3 9" id="KW-0479">Metal-binding</keyword>
<dbReference type="PANTHER" id="PTHR21327:SF18">
    <property type="entry name" value="3,4-DIHYDROXY-2-BUTANONE 4-PHOSPHATE SYNTHASE"/>
    <property type="match status" value="1"/>
</dbReference>
<keyword evidence="7 9" id="KW-0342">GTP-binding</keyword>
<dbReference type="GO" id="GO:0008270">
    <property type="term" value="F:zinc ion binding"/>
    <property type="evidence" value="ECO:0007669"/>
    <property type="project" value="UniProtKB-UniRule"/>
</dbReference>
<dbReference type="EC" id="3.5.4.25" evidence="9"/>
<comment type="cofactor">
    <cofactor evidence="9">
        <name>Zn(2+)</name>
        <dbReference type="ChEBI" id="CHEBI:29105"/>
    </cofactor>
    <text evidence="9">Binds 1 zinc ion per subunit.</text>
</comment>
<dbReference type="CDD" id="cd00641">
    <property type="entry name" value="GTP_cyclohydro2"/>
    <property type="match status" value="1"/>
</dbReference>
<keyword evidence="2 9" id="KW-0686">Riboflavin biosynthesis</keyword>
<dbReference type="GO" id="GO:0009231">
    <property type="term" value="P:riboflavin biosynthetic process"/>
    <property type="evidence" value="ECO:0007669"/>
    <property type="project" value="UniProtKB-UniRule"/>
</dbReference>
<gene>
    <name evidence="9" type="primary">ribA</name>
    <name evidence="11" type="ORF">SAMN06297251_11178</name>
</gene>
<feature type="binding site" evidence="9">
    <location>
        <position position="257"/>
    </location>
    <ligand>
        <name>Zn(2+)</name>
        <dbReference type="ChEBI" id="CHEBI:29105"/>
        <note>catalytic</note>
    </ligand>
</feature>
<evidence type="ECO:0000256" key="2">
    <source>
        <dbReference type="ARBA" id="ARBA00022619"/>
    </source>
</evidence>
<evidence type="ECO:0000313" key="12">
    <source>
        <dbReference type="Proteomes" id="UP000192656"/>
    </source>
</evidence>
<feature type="active site" description="Proton acceptor" evidence="9">
    <location>
        <position position="316"/>
    </location>
</feature>
<keyword evidence="12" id="KW-1185">Reference proteome</keyword>
<evidence type="ECO:0000256" key="7">
    <source>
        <dbReference type="ARBA" id="ARBA00023134"/>
    </source>
</evidence>
<feature type="binding site" evidence="9">
    <location>
        <begin position="282"/>
        <end position="284"/>
    </location>
    <ligand>
        <name>GTP</name>
        <dbReference type="ChEBI" id="CHEBI:37565"/>
    </ligand>
</feature>
<reference evidence="11 12" key="1">
    <citation type="submission" date="2017-04" db="EMBL/GenBank/DDBJ databases">
        <authorList>
            <person name="Afonso C.L."/>
            <person name="Miller P.J."/>
            <person name="Scott M.A."/>
            <person name="Spackman E."/>
            <person name="Goraichik I."/>
            <person name="Dimitrov K.M."/>
            <person name="Suarez D.L."/>
            <person name="Swayne D.E."/>
        </authorList>
    </citation>
    <scope>NUCLEOTIDE SEQUENCE [LARGE SCALE GENOMIC DNA]</scope>
    <source>
        <strain evidence="11 12">CGMCC 1.10972</strain>
    </source>
</reference>
<protein>
    <recommendedName>
        <fullName evidence="9">GTP cyclohydrolase-2</fullName>
        <ecNumber evidence="9">3.5.4.25</ecNumber>
    </recommendedName>
    <alternativeName>
        <fullName evidence="9">GTP cyclohydrolase II</fullName>
    </alternativeName>
</protein>
<dbReference type="GO" id="GO:0003935">
    <property type="term" value="F:GTP cyclohydrolase II activity"/>
    <property type="evidence" value="ECO:0007669"/>
    <property type="project" value="UniProtKB-UniRule"/>
</dbReference>
<feature type="binding site" evidence="9">
    <location>
        <position position="304"/>
    </location>
    <ligand>
        <name>GTP</name>
        <dbReference type="ChEBI" id="CHEBI:37565"/>
    </ligand>
</feature>
<feature type="binding site" evidence="9">
    <location>
        <position position="260"/>
    </location>
    <ligand>
        <name>GTP</name>
        <dbReference type="ChEBI" id="CHEBI:37565"/>
    </ligand>
</feature>